<dbReference type="Proteomes" id="UP001196870">
    <property type="component" value="Unassembled WGS sequence"/>
</dbReference>
<dbReference type="PANTHER" id="PTHR46018">
    <property type="entry name" value="ZINC PHOSPHODIESTERASE ELAC PROTEIN 1"/>
    <property type="match status" value="1"/>
</dbReference>
<dbReference type="SMART" id="SM00849">
    <property type="entry name" value="Lactamase_B"/>
    <property type="match status" value="1"/>
</dbReference>
<comment type="caution">
    <text evidence="2">The sequence shown here is derived from an EMBL/GenBank/DDBJ whole genome shotgun (WGS) entry which is preliminary data.</text>
</comment>
<evidence type="ECO:0000259" key="1">
    <source>
        <dbReference type="SMART" id="SM00849"/>
    </source>
</evidence>
<dbReference type="InterPro" id="IPR001279">
    <property type="entry name" value="Metallo-B-lactamas"/>
</dbReference>
<feature type="domain" description="Metallo-beta-lactamase" evidence="1">
    <location>
        <begin position="26"/>
        <end position="227"/>
    </location>
</feature>
<evidence type="ECO:0000313" key="2">
    <source>
        <dbReference type="EMBL" id="MBR0666532.1"/>
    </source>
</evidence>
<dbReference type="Pfam" id="PF23023">
    <property type="entry name" value="Anti-Pycsar_Apyc1"/>
    <property type="match status" value="1"/>
</dbReference>
<dbReference type="CDD" id="cd07740">
    <property type="entry name" value="metallo-hydrolase-like_MBL-fold"/>
    <property type="match status" value="1"/>
</dbReference>
<sequence>MANSDPSALTLHVLGCGDAFGSGGRMNACFALAEAERVTLLDCGATALVAMRRWGIDPDRVERVVISHLHGDHFGGLVFLLREATLFRRPRPDLTILGPPSLEARLQAAMEAFFPGGWTADRQFGLRFVALRPGEPARLPGLAVTPVKAFHTRGTEALALRLGIAGRSIGYTGDTEWVDALLEIGRDADLLIAEAWMPGDATPRHMAYGALRQHLAAMRPQRVLLTHLGEALLERRAEIAEPVAEDGMVMHL</sequence>
<dbReference type="RefSeq" id="WP_211854215.1">
    <property type="nucleotide sequence ID" value="NZ_JAAGBB010000024.1"/>
</dbReference>
<dbReference type="EMBL" id="JAAGBB010000024">
    <property type="protein sequence ID" value="MBR0666532.1"/>
    <property type="molecule type" value="Genomic_DNA"/>
</dbReference>
<organism evidence="2 3">
    <name type="scientific">Plastoroseomonas hellenica</name>
    <dbReference type="NCBI Taxonomy" id="2687306"/>
    <lineage>
        <taxon>Bacteria</taxon>
        <taxon>Pseudomonadati</taxon>
        <taxon>Pseudomonadota</taxon>
        <taxon>Alphaproteobacteria</taxon>
        <taxon>Acetobacterales</taxon>
        <taxon>Acetobacteraceae</taxon>
        <taxon>Plastoroseomonas</taxon>
    </lineage>
</organism>
<proteinExistence type="predicted"/>
<dbReference type="PANTHER" id="PTHR46018:SF7">
    <property type="entry name" value="RIBONUCLEASE Z"/>
    <property type="match status" value="1"/>
</dbReference>
<dbReference type="Gene3D" id="3.60.15.10">
    <property type="entry name" value="Ribonuclease Z/Hydroxyacylglutathione hydrolase-like"/>
    <property type="match status" value="1"/>
</dbReference>
<dbReference type="InterPro" id="IPR036866">
    <property type="entry name" value="RibonucZ/Hydroxyglut_hydro"/>
</dbReference>
<accession>A0ABS5F1W6</accession>
<dbReference type="SUPFAM" id="SSF56281">
    <property type="entry name" value="Metallo-hydrolase/oxidoreductase"/>
    <property type="match status" value="1"/>
</dbReference>
<reference evidence="3" key="1">
    <citation type="journal article" date="2021" name="Syst. Appl. Microbiol.">
        <title>Roseomonas hellenica sp. nov., isolated from roots of wild-growing Alkanna tinctoria.</title>
        <authorList>
            <person name="Rat A."/>
            <person name="Naranjo H.D."/>
            <person name="Lebbe L."/>
            <person name="Cnockaert M."/>
            <person name="Krigas N."/>
            <person name="Grigoriadou K."/>
            <person name="Maloupa E."/>
            <person name="Willems A."/>
        </authorList>
    </citation>
    <scope>NUCLEOTIDE SEQUENCE [LARGE SCALE GENOMIC DNA]</scope>
    <source>
        <strain evidence="3">LMG 31523</strain>
    </source>
</reference>
<name>A0ABS5F1W6_9PROT</name>
<evidence type="ECO:0000313" key="3">
    <source>
        <dbReference type="Proteomes" id="UP001196870"/>
    </source>
</evidence>
<keyword evidence="3" id="KW-1185">Reference proteome</keyword>
<protein>
    <submittedName>
        <fullName evidence="2">MBL fold metallo-hydrolase</fullName>
    </submittedName>
</protein>
<gene>
    <name evidence="2" type="ORF">GXW71_19395</name>
</gene>